<evidence type="ECO:0000256" key="7">
    <source>
        <dbReference type="ARBA" id="ARBA00023118"/>
    </source>
</evidence>
<organism evidence="11 12">
    <name type="scientific">Actinophytocola oryzae</name>
    <dbReference type="NCBI Taxonomy" id="502181"/>
    <lineage>
        <taxon>Bacteria</taxon>
        <taxon>Bacillati</taxon>
        <taxon>Actinomycetota</taxon>
        <taxon>Actinomycetes</taxon>
        <taxon>Pseudonocardiales</taxon>
        <taxon>Pseudonocardiaceae</taxon>
    </lineage>
</organism>
<proteinExistence type="inferred from homology"/>
<keyword evidence="12" id="KW-1185">Reference proteome</keyword>
<dbReference type="InterPro" id="IPR051083">
    <property type="entry name" value="GrpII_Intron_Splice-Mob/Def"/>
</dbReference>
<keyword evidence="5" id="KW-0460">Magnesium</keyword>
<evidence type="ECO:0000256" key="6">
    <source>
        <dbReference type="ARBA" id="ARBA00022918"/>
    </source>
</evidence>
<dbReference type="RefSeq" id="WP_133906908.1">
    <property type="nucleotide sequence ID" value="NZ_SOCP01000015.1"/>
</dbReference>
<dbReference type="InterPro" id="IPR000123">
    <property type="entry name" value="Reverse_transcriptase_msDNA"/>
</dbReference>
<evidence type="ECO:0000256" key="5">
    <source>
        <dbReference type="ARBA" id="ARBA00022842"/>
    </source>
</evidence>
<evidence type="ECO:0000256" key="8">
    <source>
        <dbReference type="ARBA" id="ARBA00034120"/>
    </source>
</evidence>
<feature type="domain" description="Reverse transcriptase" evidence="10">
    <location>
        <begin position="55"/>
        <end position="294"/>
    </location>
</feature>
<comment type="similarity">
    <text evidence="8">Belongs to the bacterial reverse transcriptase family.</text>
</comment>
<dbReference type="PANTHER" id="PTHR34047">
    <property type="entry name" value="NUCLEAR INTRON MATURASE 1, MITOCHONDRIAL-RELATED"/>
    <property type="match status" value="1"/>
</dbReference>
<dbReference type="EC" id="2.7.7.49" evidence="1"/>
<keyword evidence="7" id="KW-0051">Antiviral defense</keyword>
<dbReference type="GO" id="GO:0051607">
    <property type="term" value="P:defense response to virus"/>
    <property type="evidence" value="ECO:0007669"/>
    <property type="project" value="UniProtKB-KW"/>
</dbReference>
<dbReference type="CDD" id="cd03487">
    <property type="entry name" value="RT_Bac_retron_II"/>
    <property type="match status" value="1"/>
</dbReference>
<comment type="caution">
    <text evidence="11">The sequence shown here is derived from an EMBL/GenBank/DDBJ whole genome shotgun (WGS) entry which is preliminary data.</text>
</comment>
<dbReference type="GO" id="GO:0046872">
    <property type="term" value="F:metal ion binding"/>
    <property type="evidence" value="ECO:0007669"/>
    <property type="project" value="UniProtKB-KW"/>
</dbReference>
<keyword evidence="3" id="KW-0548">Nucleotidyltransferase</keyword>
<comment type="catalytic activity">
    <reaction evidence="9">
        <text>DNA(n) + a 2'-deoxyribonucleoside 5'-triphosphate = DNA(n+1) + diphosphate</text>
        <dbReference type="Rhea" id="RHEA:22508"/>
        <dbReference type="Rhea" id="RHEA-COMP:17339"/>
        <dbReference type="Rhea" id="RHEA-COMP:17340"/>
        <dbReference type="ChEBI" id="CHEBI:33019"/>
        <dbReference type="ChEBI" id="CHEBI:61560"/>
        <dbReference type="ChEBI" id="CHEBI:173112"/>
        <dbReference type="EC" id="2.7.7.49"/>
    </reaction>
</comment>
<accession>A0A4V3FRI7</accession>
<dbReference type="PANTHER" id="PTHR34047:SF7">
    <property type="entry name" value="RNA-DIRECTED DNA POLYMERASE"/>
    <property type="match status" value="1"/>
</dbReference>
<keyword evidence="4" id="KW-0479">Metal-binding</keyword>
<dbReference type="PROSITE" id="PS50878">
    <property type="entry name" value="RT_POL"/>
    <property type="match status" value="1"/>
</dbReference>
<evidence type="ECO:0000256" key="9">
    <source>
        <dbReference type="ARBA" id="ARBA00048173"/>
    </source>
</evidence>
<sequence>MDHSSPHLYRQAGLAAGVERAVLDHALEQMVRNEARDALPILSLKHLAHLTGAPYLYLRDIVARVADPYTDIVAPKRSGGKRHISAPEPGLMDVQRVILKRALGNIPQHPSSFAYRQGISIVECARRHLGARWLVKLDLHDFFGSISERQVYLVFRARGYSRLMSLELARLCTRAGLSGSQRVGSTRYSAIPSYAVNTVGYLPQGGPTSGALANAVATPMDYALAGLAQEWGLVYTRYSDDLVFSAGHGFNRAIAVRIIGKATSAVRSQGFILHERKTRIIPPGARHIVLGLLVDGDVVRLTPEFRRRINVHLRGVDKFGLRSHAIHRGFRSLFSFVNHIDGCLAFAMSVEPEWARETVSAWRQILRAQAFPVN</sequence>
<evidence type="ECO:0000313" key="11">
    <source>
        <dbReference type="EMBL" id="TDV43691.1"/>
    </source>
</evidence>
<keyword evidence="6 11" id="KW-0695">RNA-directed DNA polymerase</keyword>
<dbReference type="InterPro" id="IPR043502">
    <property type="entry name" value="DNA/RNA_pol_sf"/>
</dbReference>
<evidence type="ECO:0000313" key="12">
    <source>
        <dbReference type="Proteomes" id="UP000294927"/>
    </source>
</evidence>
<dbReference type="EMBL" id="SOCP01000015">
    <property type="protein sequence ID" value="TDV43691.1"/>
    <property type="molecule type" value="Genomic_DNA"/>
</dbReference>
<dbReference type="Pfam" id="PF00078">
    <property type="entry name" value="RVT_1"/>
    <property type="match status" value="1"/>
</dbReference>
<name>A0A4V3FRI7_9PSEU</name>
<evidence type="ECO:0000256" key="1">
    <source>
        <dbReference type="ARBA" id="ARBA00012493"/>
    </source>
</evidence>
<dbReference type="GO" id="GO:0003964">
    <property type="term" value="F:RNA-directed DNA polymerase activity"/>
    <property type="evidence" value="ECO:0007669"/>
    <property type="project" value="UniProtKB-KW"/>
</dbReference>
<dbReference type="Proteomes" id="UP000294927">
    <property type="component" value="Unassembled WGS sequence"/>
</dbReference>
<dbReference type="AlphaFoldDB" id="A0A4V3FRI7"/>
<evidence type="ECO:0000256" key="4">
    <source>
        <dbReference type="ARBA" id="ARBA00022723"/>
    </source>
</evidence>
<dbReference type="PRINTS" id="PR00866">
    <property type="entry name" value="RNADNAPOLMS"/>
</dbReference>
<protein>
    <recommendedName>
        <fullName evidence="1">RNA-directed DNA polymerase</fullName>
        <ecNumber evidence="1">2.7.7.49</ecNumber>
    </recommendedName>
</protein>
<dbReference type="GO" id="GO:0003723">
    <property type="term" value="F:RNA binding"/>
    <property type="evidence" value="ECO:0007669"/>
    <property type="project" value="InterPro"/>
</dbReference>
<dbReference type="InterPro" id="IPR000477">
    <property type="entry name" value="RT_dom"/>
</dbReference>
<keyword evidence="2" id="KW-0808">Transferase</keyword>
<evidence type="ECO:0000256" key="3">
    <source>
        <dbReference type="ARBA" id="ARBA00022695"/>
    </source>
</evidence>
<evidence type="ECO:0000259" key="10">
    <source>
        <dbReference type="PROSITE" id="PS50878"/>
    </source>
</evidence>
<dbReference type="SUPFAM" id="SSF56672">
    <property type="entry name" value="DNA/RNA polymerases"/>
    <property type="match status" value="1"/>
</dbReference>
<reference evidence="11 12" key="1">
    <citation type="submission" date="2019-03" db="EMBL/GenBank/DDBJ databases">
        <title>Genomic Encyclopedia of Archaeal and Bacterial Type Strains, Phase II (KMG-II): from individual species to whole genera.</title>
        <authorList>
            <person name="Goeker M."/>
        </authorList>
    </citation>
    <scope>NUCLEOTIDE SEQUENCE [LARGE SCALE GENOMIC DNA]</scope>
    <source>
        <strain evidence="11 12">DSM 45499</strain>
    </source>
</reference>
<dbReference type="OrthoDB" id="1550386at2"/>
<gene>
    <name evidence="11" type="ORF">CLV71_115154</name>
</gene>
<evidence type="ECO:0000256" key="2">
    <source>
        <dbReference type="ARBA" id="ARBA00022679"/>
    </source>
</evidence>